<feature type="domain" description="Non-reducing end beta-L-arabinofuranosidase-like GH127 C-terminal" evidence="4">
    <location>
        <begin position="550"/>
        <end position="677"/>
    </location>
</feature>
<evidence type="ECO:0000313" key="6">
    <source>
        <dbReference type="Proteomes" id="UP001180754"/>
    </source>
</evidence>
<evidence type="ECO:0000313" key="5">
    <source>
        <dbReference type="EMBL" id="MDT0548403.1"/>
    </source>
</evidence>
<feature type="domain" description="Non-reducing end beta-L-arabinofuranosidase-like GH127 catalytic" evidence="2">
    <location>
        <begin position="37"/>
        <end position="438"/>
    </location>
</feature>
<dbReference type="PANTHER" id="PTHR43465">
    <property type="entry name" value="DUF1680 DOMAIN PROTEIN (AFU_ORTHOLOGUE AFUA_1G08910)"/>
    <property type="match status" value="1"/>
</dbReference>
<dbReference type="InterPro" id="IPR049049">
    <property type="entry name" value="Beta-AFase-like_GH127_C"/>
</dbReference>
<dbReference type="InterPro" id="IPR049174">
    <property type="entry name" value="Beta-AFase-like"/>
</dbReference>
<dbReference type="PANTHER" id="PTHR43465:SF2">
    <property type="entry name" value="DUF1680 DOMAIN PROTEIN (AFU_ORTHOLOGUE AFUA_1G08910)"/>
    <property type="match status" value="1"/>
</dbReference>
<comment type="caution">
    <text evidence="5">The sequence shown here is derived from an EMBL/GenBank/DDBJ whole genome shotgun (WGS) entry which is preliminary data.</text>
</comment>
<feature type="compositionally biased region" description="Basic and acidic residues" evidence="1">
    <location>
        <begin position="1"/>
        <end position="15"/>
    </location>
</feature>
<feature type="region of interest" description="Disordered" evidence="1">
    <location>
        <begin position="1"/>
        <end position="28"/>
    </location>
</feature>
<feature type="region of interest" description="Disordered" evidence="1">
    <location>
        <begin position="630"/>
        <end position="652"/>
    </location>
</feature>
<dbReference type="InterPro" id="IPR049046">
    <property type="entry name" value="Beta-AFase-like_GH127_middle"/>
</dbReference>
<dbReference type="GO" id="GO:0016787">
    <property type="term" value="F:hydrolase activity"/>
    <property type="evidence" value="ECO:0007669"/>
    <property type="project" value="UniProtKB-KW"/>
</dbReference>
<evidence type="ECO:0000256" key="1">
    <source>
        <dbReference type="SAM" id="MobiDB-lite"/>
    </source>
</evidence>
<keyword evidence="5" id="KW-0378">Hydrolase</keyword>
<dbReference type="SUPFAM" id="SSF48208">
    <property type="entry name" value="Six-hairpin glycosidases"/>
    <property type="match status" value="1"/>
</dbReference>
<gene>
    <name evidence="5" type="ORF">RND15_37780</name>
</gene>
<dbReference type="RefSeq" id="WP_311728974.1">
    <property type="nucleotide sequence ID" value="NZ_JAVRFD010000026.1"/>
</dbReference>
<protein>
    <submittedName>
        <fullName evidence="5">Glycoside hydrolase family 127 protein</fullName>
    </submittedName>
</protein>
<dbReference type="EMBL" id="JAVRFD010000026">
    <property type="protein sequence ID" value="MDT0548403.1"/>
    <property type="molecule type" value="Genomic_DNA"/>
</dbReference>
<proteinExistence type="predicted"/>
<accession>A0ABU2XR54</accession>
<feature type="domain" description="Non-reducing end beta-L-arabinofuranosidase-like GH127 middle" evidence="3">
    <location>
        <begin position="456"/>
        <end position="546"/>
    </location>
</feature>
<evidence type="ECO:0000259" key="2">
    <source>
        <dbReference type="Pfam" id="PF07944"/>
    </source>
</evidence>
<dbReference type="Proteomes" id="UP001180754">
    <property type="component" value="Unassembled WGS sequence"/>
</dbReference>
<organism evidence="5 6">
    <name type="scientific">Streptomyces lonegramiae</name>
    <dbReference type="NCBI Taxonomy" id="3075524"/>
    <lineage>
        <taxon>Bacteria</taxon>
        <taxon>Bacillati</taxon>
        <taxon>Actinomycetota</taxon>
        <taxon>Actinomycetes</taxon>
        <taxon>Kitasatosporales</taxon>
        <taxon>Streptomycetaceae</taxon>
        <taxon>Streptomyces</taxon>
    </lineage>
</organism>
<evidence type="ECO:0000259" key="3">
    <source>
        <dbReference type="Pfam" id="PF20736"/>
    </source>
</evidence>
<sequence>MDDRDSLDRSPRDAVGRTGAVAPLAPGEVTPLGGSRVRITGGLLADWQRRNREATVPHTLEQLEKAGNLENLRRLLPTKLAENEQVRPYQGRYPFLDTDLYKTLEGLAYELARPDEGGDLDRQVMRDFYEETVGLLERVQAPDGYLNSFFQDPDCAKAPWEDLAWGHEMYNLGHLAQAAVAAHRQLGDRRLLDVAIRFADLVVERYGPTGEEAVCGHPEVEMALVELYRETGDERYLTQARLFVDRRGRGTVVSRVFGSQYFQDHVPLRELPSVTGHAVRMTYLAAGAADVYRETGDRELLDALRRLWDDMVATKLYVTGGLGSRHSDEAVGDRYELPSERSYSETCAAIGTMQWAWRMFLATGDAHYPDVLERVLYNAFAVGPAADGRAFFYDNPLQRRADHDQRSGAEEGGEALRRAWFGCPCCPPNVVRWMAQLADFLVAERAGELLVAGYAQAHVDGTEVALDMATGYPWDGEVRLTVRRAPDRPYRISLRVPGWADAGRIRLTVGDEAVAGEVPAGTAVDGWLTVERLWRPGDELRLSLPMPVRGHVSHPHLDATRGAVAVARGPLVYCVEQQDCPADVDDVVIGAEHLAAAGTVVAPEADGGEPAGAVLIRVAADVAPPRSPELYPVLTAGPREASPDTDTDTDTSTADMLLVPYFAWGNREPGPMRVWIRNV</sequence>
<dbReference type="InterPro" id="IPR012878">
    <property type="entry name" value="Beta-AFase-like_GH127_cat"/>
</dbReference>
<reference evidence="5" key="1">
    <citation type="submission" date="2024-05" db="EMBL/GenBank/DDBJ databases">
        <title>30 novel species of actinomycetes from the DSMZ collection.</title>
        <authorList>
            <person name="Nouioui I."/>
        </authorList>
    </citation>
    <scope>NUCLEOTIDE SEQUENCE</scope>
    <source>
        <strain evidence="5">DSM 41529</strain>
    </source>
</reference>
<dbReference type="Pfam" id="PF20736">
    <property type="entry name" value="Glyco_hydro127M"/>
    <property type="match status" value="1"/>
</dbReference>
<dbReference type="Pfam" id="PF20737">
    <property type="entry name" value="Glyco_hydro127C"/>
    <property type="match status" value="1"/>
</dbReference>
<name>A0ABU2XR54_9ACTN</name>
<dbReference type="Pfam" id="PF07944">
    <property type="entry name" value="Beta-AFase-like_GH127_cat"/>
    <property type="match status" value="1"/>
</dbReference>
<evidence type="ECO:0000259" key="4">
    <source>
        <dbReference type="Pfam" id="PF20737"/>
    </source>
</evidence>
<dbReference type="InterPro" id="IPR008928">
    <property type="entry name" value="6-hairpin_glycosidase_sf"/>
</dbReference>
<keyword evidence="6" id="KW-1185">Reference proteome</keyword>